<proteinExistence type="predicted"/>
<evidence type="ECO:0000313" key="3">
    <source>
        <dbReference type="Proteomes" id="UP000275385"/>
    </source>
</evidence>
<dbReference type="OrthoDB" id="5369841at2759"/>
<protein>
    <recommendedName>
        <fullName evidence="4">Ubiquitin carboxyl-terminal hydrolase 19</fullName>
    </recommendedName>
</protein>
<accession>A0A420Y8H6</accession>
<evidence type="ECO:0008006" key="4">
    <source>
        <dbReference type="Google" id="ProtNLM"/>
    </source>
</evidence>
<feature type="region of interest" description="Disordered" evidence="1">
    <location>
        <begin position="94"/>
        <end position="177"/>
    </location>
</feature>
<dbReference type="AlphaFoldDB" id="A0A420Y8H6"/>
<feature type="compositionally biased region" description="Basic and acidic residues" evidence="1">
    <location>
        <begin position="148"/>
        <end position="161"/>
    </location>
</feature>
<feature type="compositionally biased region" description="Polar residues" evidence="1">
    <location>
        <begin position="455"/>
        <end position="471"/>
    </location>
</feature>
<feature type="region of interest" description="Disordered" evidence="1">
    <location>
        <begin position="397"/>
        <end position="642"/>
    </location>
</feature>
<feature type="compositionally biased region" description="Basic and acidic residues" evidence="1">
    <location>
        <begin position="440"/>
        <end position="454"/>
    </location>
</feature>
<organism evidence="2 3">
    <name type="scientific">Coniochaeta pulveracea</name>
    <dbReference type="NCBI Taxonomy" id="177199"/>
    <lineage>
        <taxon>Eukaryota</taxon>
        <taxon>Fungi</taxon>
        <taxon>Dikarya</taxon>
        <taxon>Ascomycota</taxon>
        <taxon>Pezizomycotina</taxon>
        <taxon>Sordariomycetes</taxon>
        <taxon>Sordariomycetidae</taxon>
        <taxon>Coniochaetales</taxon>
        <taxon>Coniochaetaceae</taxon>
        <taxon>Coniochaeta</taxon>
    </lineage>
</organism>
<feature type="compositionally biased region" description="Polar residues" evidence="1">
    <location>
        <begin position="617"/>
        <end position="628"/>
    </location>
</feature>
<sequence>MDPRFFVSREEFHNVQMDVKQVQFLQQNHTERLLRLEKRQADDAALKSLWRGTSPFPSSLLGGTPQHGPMHMPNEEVFDDLDDQAQSMIGSLHLDADDEPTRRGAASRANSVRFDESALHGSHFGGHNGRHSGDFGPSRPTSGMGGHALERSLSHKSDGRHSSAAHSVHSMQSGVSGRASSLGLDTNFSMGGHDDDPPIDIPEPPPGIFYLGSVPSIIRCWLNTNFTSRSLLYAVICTGSQKSTVDFSLIKELDYSTDMRRDADGVYRISLPVFLAEARVTQSNSRSPTPAPQLPSIMATFEVTGLDQPDRTDASGAIRIFIGSDTLRMHSADILLSRNLMTLYGNDRDKLSVPFVRPEDDSMFKNLATTNVTVKAPKLNAGAAEFISTDRTSKYAPQEVGIDPSRVADKGTEASDVASPTQNNVLRVEKRSPALAVPETRPDADLQAPEEPKQTETQNQGKESSSASGPTSRRESNTAILGSWRQAAATNGSERVALSDYQPPGRTRSMKVLKPSKSSAALSSASTSSVRTGPSYEQAPLSRTSGEQRRRSQGAVLPAETGSGASTSGGSTTGGNANRNWDSKRSLSGGGSANGGKVKPVQIDGGGGKGSIPPTPRSATNPLGSASAFSFFKAPTTAGGGN</sequence>
<name>A0A420Y8H6_9PEZI</name>
<gene>
    <name evidence="2" type="ORF">DL546_007086</name>
</gene>
<feature type="compositionally biased region" description="Low complexity" evidence="1">
    <location>
        <begin position="516"/>
        <end position="529"/>
    </location>
</feature>
<dbReference type="EMBL" id="QVQW01000034">
    <property type="protein sequence ID" value="RKU44181.1"/>
    <property type="molecule type" value="Genomic_DNA"/>
</dbReference>
<reference evidence="2 3" key="1">
    <citation type="submission" date="2018-08" db="EMBL/GenBank/DDBJ databases">
        <title>Draft genome of the lignicolous fungus Coniochaeta pulveracea.</title>
        <authorList>
            <person name="Borstlap C.J."/>
            <person name="De Witt R.N."/>
            <person name="Botha A."/>
            <person name="Volschenk H."/>
        </authorList>
    </citation>
    <scope>NUCLEOTIDE SEQUENCE [LARGE SCALE GENOMIC DNA]</scope>
    <source>
        <strain evidence="2 3">CAB683</strain>
    </source>
</reference>
<dbReference type="STRING" id="177199.A0A420Y8H6"/>
<evidence type="ECO:0000256" key="1">
    <source>
        <dbReference type="SAM" id="MobiDB-lite"/>
    </source>
</evidence>
<keyword evidence="3" id="KW-1185">Reference proteome</keyword>
<evidence type="ECO:0000313" key="2">
    <source>
        <dbReference type="EMBL" id="RKU44181.1"/>
    </source>
</evidence>
<dbReference type="Proteomes" id="UP000275385">
    <property type="component" value="Unassembled WGS sequence"/>
</dbReference>
<feature type="compositionally biased region" description="Low complexity" evidence="1">
    <location>
        <begin position="561"/>
        <end position="570"/>
    </location>
</feature>
<comment type="caution">
    <text evidence="2">The sequence shown here is derived from an EMBL/GenBank/DDBJ whole genome shotgun (WGS) entry which is preliminary data.</text>
</comment>